<evidence type="ECO:0000313" key="1">
    <source>
        <dbReference type="EMBL" id="ATQ15649.1"/>
    </source>
</evidence>
<dbReference type="EMBL" id="CP024333">
    <property type="protein sequence ID" value="ATQ15649.1"/>
    <property type="molecule type" value="Genomic_DNA"/>
</dbReference>
<dbReference type="GeneID" id="75118519"/>
<organism evidence="2 4">
    <name type="scientific">Borrelia miyamotoi</name>
    <dbReference type="NCBI Taxonomy" id="47466"/>
    <lineage>
        <taxon>Bacteria</taxon>
        <taxon>Pseudomonadati</taxon>
        <taxon>Spirochaetota</taxon>
        <taxon>Spirochaetia</taxon>
        <taxon>Spirochaetales</taxon>
        <taxon>Borreliaceae</taxon>
        <taxon>Borrelia</taxon>
    </lineage>
</organism>
<dbReference type="RefSeq" id="WP_025443421.1">
    <property type="nucleotide sequence ID" value="NZ_AP024371.1"/>
</dbReference>
<proteinExistence type="predicted"/>
<accession>A0AAP8YRM9</accession>
<evidence type="ECO:0000313" key="4">
    <source>
        <dbReference type="Proteomes" id="UP000291995"/>
    </source>
</evidence>
<evidence type="ECO:0000313" key="2">
    <source>
        <dbReference type="EMBL" id="QBK61629.1"/>
    </source>
</evidence>
<dbReference type="AlphaFoldDB" id="A0AAP8YRM9"/>
<reference evidence="2" key="2">
    <citation type="submission" date="2022-12" db="EMBL/GenBank/DDBJ databases">
        <title>Whole genome sequencing of Borrelia miyamotoi strains isolated at the Russian territory.</title>
        <authorList>
            <person name="Kuleshov K.V."/>
            <person name="Platonov A.E."/>
            <person name="Goptar I.A."/>
            <person name="Shipulin G.A."/>
            <person name="Markelov M.L."/>
            <person name="Koetsveld J."/>
            <person name="Kolyasnikova N.M."/>
            <person name="Sarksyan D.S."/>
            <person name="Toporkova M.G."/>
            <person name="Hovius J.W."/>
        </authorList>
    </citation>
    <scope>NUCLEOTIDE SEQUENCE</scope>
    <source>
        <strain evidence="1 3">Yekat-1</strain>
        <strain evidence="2">Yekat-76</strain>
    </source>
</reference>
<dbReference type="InterPro" id="IPR015943">
    <property type="entry name" value="WD40/YVTN_repeat-like_dom_sf"/>
</dbReference>
<dbReference type="SUPFAM" id="SSF50998">
    <property type="entry name" value="Quinoprotein alcohol dehydrogenase-like"/>
    <property type="match status" value="1"/>
</dbReference>
<dbReference type="EMBL" id="CP036557">
    <property type="protein sequence ID" value="QBK61629.1"/>
    <property type="molecule type" value="Genomic_DNA"/>
</dbReference>
<keyword evidence="3" id="KW-1185">Reference proteome</keyword>
<dbReference type="Gene3D" id="2.130.10.10">
    <property type="entry name" value="YVTN repeat-like/Quinoprotein amine dehydrogenase"/>
    <property type="match status" value="2"/>
</dbReference>
<gene>
    <name evidence="1" type="ORF">CNO13_00195</name>
    <name evidence="2" type="ORF">EZU67_00200</name>
</gene>
<dbReference type="Proteomes" id="UP000291995">
    <property type="component" value="Chromosome"/>
</dbReference>
<dbReference type="Proteomes" id="UP000230633">
    <property type="component" value="Chromosome"/>
</dbReference>
<dbReference type="InterPro" id="IPR011047">
    <property type="entry name" value="Quinoprotein_ADH-like_sf"/>
</dbReference>
<protein>
    <submittedName>
        <fullName evidence="2">Uncharacterized protein</fullName>
    </submittedName>
</protein>
<name>A0AAP8YRM9_9SPIR</name>
<reference evidence="4" key="1">
    <citation type="submission" date="2019-03" db="EMBL/GenBank/DDBJ databases">
        <title>Whole genome sequencing of Borrelia miyamotoi strains isolated at the Russian territory.</title>
        <authorList>
            <person name="Kuleshov K.V."/>
            <person name="Platonov A.E."/>
            <person name="Goptar I.A."/>
            <person name="Shipulin G.A."/>
            <person name="Markelov M.L."/>
            <person name="Koetsveld J."/>
            <person name="Kolyasnikova N.M."/>
            <person name="Sarksyan D.S."/>
            <person name="Toporkova M.G."/>
            <person name="Hovius J.W."/>
        </authorList>
    </citation>
    <scope>NUCLEOTIDE SEQUENCE [LARGE SCALE GENOMIC DNA]</scope>
    <source>
        <strain evidence="4">Yekat-76</strain>
    </source>
</reference>
<evidence type="ECO:0000313" key="3">
    <source>
        <dbReference type="Proteomes" id="UP000230633"/>
    </source>
</evidence>
<sequence>MSFIELLNTFFKSRLIFLSLFLLISCLTNQDANLSFHFIDDIEKPNIDELDVKERSYLSGLKDNEFFFLSDAFLKEDNSYFKMARESYAQKNIGMTSYYLNKIITDKKSYGKELIAKANLFFGYVNYSMGAYDLSEYNFDNFLKDYKYSHASLRIAELKYFVKDRMGAISALRDVDKFSLDSDYDLGIYNFLNNKFGINYLNLKTLGFLDNSIFDMFIFGSNVFVSNIFGGLLRYDIQNNEYKVYIKDKKNIVLNGLRGFAEHKGIIYVGGNDALYYIDDLKGLIKQVKIPLNVNLNSVQVLMSAKDGIFIGTLDSGLWFYSDMGEWTCIKLDSKRISSLYLDEQKNLLLVGTMDKSIYSVALTNFYDVKHLNFFSKADSEKNINFIKEYDGSYYVGTYGGGLFRLNLDNHTYVKYSVSNDPSVGYFLDMEIRDNKLLFATFEHGLLIYDTASNSWDYLGPRDGLISLNLVKILNFKDYVLLGTLNNGLVFVNESIKKQL</sequence>